<comment type="similarity">
    <text evidence="1">Belongs to the pyrroline-5-carboxylate reductase family.</text>
</comment>
<comment type="caution">
    <text evidence="6">The sequence shown here is derived from an EMBL/GenBank/DDBJ whole genome shotgun (WGS) entry which is preliminary data.</text>
</comment>
<dbReference type="GO" id="GO:0004735">
    <property type="term" value="F:pyrroline-5-carboxylate reductase activity"/>
    <property type="evidence" value="ECO:0007669"/>
    <property type="project" value="TreeGrafter"/>
</dbReference>
<dbReference type="Proteomes" id="UP001347796">
    <property type="component" value="Unassembled WGS sequence"/>
</dbReference>
<protein>
    <recommendedName>
        <fullName evidence="4">NADP-dependent oxidoreductase domain-containing protein 1</fullName>
    </recommendedName>
</protein>
<evidence type="ECO:0000259" key="5">
    <source>
        <dbReference type="Pfam" id="PF03807"/>
    </source>
</evidence>
<dbReference type="AlphaFoldDB" id="A0AAN8PVE5"/>
<dbReference type="PANTHER" id="PTHR11645">
    <property type="entry name" value="PYRROLINE-5-CARBOXYLATE REDUCTASE"/>
    <property type="match status" value="1"/>
</dbReference>
<evidence type="ECO:0000313" key="6">
    <source>
        <dbReference type="EMBL" id="KAK6183494.1"/>
    </source>
</evidence>
<dbReference type="SUPFAM" id="SSF51735">
    <property type="entry name" value="NAD(P)-binding Rossmann-fold domains"/>
    <property type="match status" value="1"/>
</dbReference>
<dbReference type="InterPro" id="IPR036291">
    <property type="entry name" value="NAD(P)-bd_dom_sf"/>
</dbReference>
<evidence type="ECO:0000256" key="4">
    <source>
        <dbReference type="ARBA" id="ARBA00072230"/>
    </source>
</evidence>
<name>A0AAN8PVE5_PATCE</name>
<dbReference type="GO" id="GO:0055129">
    <property type="term" value="P:L-proline biosynthetic process"/>
    <property type="evidence" value="ECO:0007669"/>
    <property type="project" value="TreeGrafter"/>
</dbReference>
<dbReference type="Gene3D" id="3.40.50.720">
    <property type="entry name" value="NAD(P)-binding Rossmann-like Domain"/>
    <property type="match status" value="1"/>
</dbReference>
<evidence type="ECO:0000256" key="1">
    <source>
        <dbReference type="ARBA" id="ARBA00005525"/>
    </source>
</evidence>
<dbReference type="EMBL" id="JAZGQO010000007">
    <property type="protein sequence ID" value="KAK6183494.1"/>
    <property type="molecule type" value="Genomic_DNA"/>
</dbReference>
<proteinExistence type="inferred from homology"/>
<dbReference type="InterPro" id="IPR028939">
    <property type="entry name" value="P5C_Rdtase_cat_N"/>
</dbReference>
<evidence type="ECO:0000256" key="3">
    <source>
        <dbReference type="ARBA" id="ARBA00054560"/>
    </source>
</evidence>
<keyword evidence="2" id="KW-0560">Oxidoreductase</keyword>
<dbReference type="PANTHER" id="PTHR11645:SF58">
    <property type="entry name" value="NADP-DEPENDENT OXIDOREDUCTASE DOMAIN-CONTAINING PROTEIN 1"/>
    <property type="match status" value="1"/>
</dbReference>
<reference evidence="6 7" key="1">
    <citation type="submission" date="2024-01" db="EMBL/GenBank/DDBJ databases">
        <title>The genome of the rayed Mediterranean limpet Patella caerulea (Linnaeus, 1758).</title>
        <authorList>
            <person name="Anh-Thu Weber A."/>
            <person name="Halstead-Nussloch G."/>
        </authorList>
    </citation>
    <scope>NUCLEOTIDE SEQUENCE [LARGE SCALE GENOMIC DNA]</scope>
    <source>
        <strain evidence="6">AATW-2023a</strain>
        <tissue evidence="6">Whole specimen</tissue>
    </source>
</reference>
<dbReference type="FunFam" id="3.40.50.720:FF:000447">
    <property type="entry name" value="NADP dependent oxidoreductase domain containing 1"/>
    <property type="match status" value="1"/>
</dbReference>
<keyword evidence="7" id="KW-1185">Reference proteome</keyword>
<evidence type="ECO:0000313" key="7">
    <source>
        <dbReference type="Proteomes" id="UP001347796"/>
    </source>
</evidence>
<comment type="function">
    <text evidence="3">Probable oxidoreductase.</text>
</comment>
<accession>A0AAN8PVE5</accession>
<feature type="domain" description="Pyrroline-5-carboxylate reductase catalytic N-terminal" evidence="5">
    <location>
        <begin position="95"/>
        <end position="183"/>
    </location>
</feature>
<evidence type="ECO:0000256" key="2">
    <source>
        <dbReference type="ARBA" id="ARBA00023002"/>
    </source>
</evidence>
<gene>
    <name evidence="6" type="ORF">SNE40_010967</name>
</gene>
<sequence>MAMIQRLNNTSSDNSNDITRRLPSLQFESSLTDEEKELLPLRSRSHAITVSICAHSIFLADILSEVRQLRAQLQSTSRKTAMILQDLKETKDSVKVGILGGGRLGSQIAHCLITFGRMNLQNLQISTRRPETLEYLQHKGVDCYYGNKRLVSSVDLLFICVLPSQLPGIADEIKGYLSPSTVVYCPASSIPLKKLRQLLRTSNILKSEFHWTEESSRNKWDFNVNIKSSLEKRDVVNMTNPIIQNRPDNVVFCNPRLAEMMVCACVNMSSAVGLTTSEMLECLNMVILEESDRNPLPDNVRLTATDFGFNDLDPSGLSRKIDLPSIEDKKTKLQKKMALPEFIEIFKKRYSCVFEELHHLIAHG</sequence>
<organism evidence="6 7">
    <name type="scientific">Patella caerulea</name>
    <name type="common">Rayed Mediterranean limpet</name>
    <dbReference type="NCBI Taxonomy" id="87958"/>
    <lineage>
        <taxon>Eukaryota</taxon>
        <taxon>Metazoa</taxon>
        <taxon>Spiralia</taxon>
        <taxon>Lophotrochozoa</taxon>
        <taxon>Mollusca</taxon>
        <taxon>Gastropoda</taxon>
        <taxon>Patellogastropoda</taxon>
        <taxon>Patelloidea</taxon>
        <taxon>Patellidae</taxon>
        <taxon>Patella</taxon>
    </lineage>
</organism>
<dbReference type="Pfam" id="PF03807">
    <property type="entry name" value="F420_oxidored"/>
    <property type="match status" value="1"/>
</dbReference>